<dbReference type="EMBL" id="JAJEQM010000006">
    <property type="protein sequence ID" value="MCC2210350.1"/>
    <property type="molecule type" value="Genomic_DNA"/>
</dbReference>
<dbReference type="SMART" id="SM00228">
    <property type="entry name" value="PDZ"/>
    <property type="match status" value="1"/>
</dbReference>
<dbReference type="GO" id="GO:0006508">
    <property type="term" value="P:proteolysis"/>
    <property type="evidence" value="ECO:0007669"/>
    <property type="project" value="UniProtKB-KW"/>
</dbReference>
<dbReference type="SUPFAM" id="SSF52096">
    <property type="entry name" value="ClpP/crotonase"/>
    <property type="match status" value="1"/>
</dbReference>
<feature type="chain" id="PRO_5042084286" evidence="6">
    <location>
        <begin position="24"/>
        <end position="485"/>
    </location>
</feature>
<dbReference type="SUPFAM" id="SSF50156">
    <property type="entry name" value="PDZ domain-like"/>
    <property type="match status" value="1"/>
</dbReference>
<dbReference type="SMART" id="SM00245">
    <property type="entry name" value="TSPc"/>
    <property type="match status" value="1"/>
</dbReference>
<dbReference type="GO" id="GO:0007165">
    <property type="term" value="P:signal transduction"/>
    <property type="evidence" value="ECO:0007669"/>
    <property type="project" value="TreeGrafter"/>
</dbReference>
<dbReference type="Pfam" id="PF03572">
    <property type="entry name" value="Peptidase_S41"/>
    <property type="match status" value="1"/>
</dbReference>
<dbReference type="PROSITE" id="PS50106">
    <property type="entry name" value="PDZ"/>
    <property type="match status" value="1"/>
</dbReference>
<comment type="similarity">
    <text evidence="1 5">Belongs to the peptidase S41A family.</text>
</comment>
<sequence length="485" mass="54077">MKKKLTAAVLSVVMLLMSGSVFAAGTETAEESKYSGEYGAFEQMAKYVAERYIDDSLTEEEIMKQGLSKLLENNDPLLVQLLKSMLESLDDYSEFYTPEEYKAFQDKLNQNFYGIGISMKMSDDGYVEIVGFLNEDSKAEKAGLKIGDKICKVDGEDVTGWSISEVRNKIIGEENTSVRVSVLRDGEELEFITTRVAVHENSVNSAELKGNIGYIQITTFNSTTTDEFTDALDWMREKNIKKIILDLRNNGGGLVSSSVEIAQQIVKKGKIIDVKFRDTKYNVTYESKLDKPEFDFAVLVNEHTASASEILASAIQDSKGGTLIGTKTFGKAVIQNTYPLSNGSVFKLTTGQYVTRNGKEINHIGLTPDVEVENTTDGIDTSKYTPFDYTTKQSYGNSSDNVKAAKERLYLLDFYNGNTDSDVFDDELKTAIKDFQKANDLLSYGVLDIPTQKKIEKVFSKIEVTTDNQFEKAYELMGGNLEDLN</sequence>
<dbReference type="Pfam" id="PF17820">
    <property type="entry name" value="PDZ_6"/>
    <property type="match status" value="1"/>
</dbReference>
<keyword evidence="3 5" id="KW-0378">Hydrolase</keyword>
<dbReference type="InterPro" id="IPR036034">
    <property type="entry name" value="PDZ_sf"/>
</dbReference>
<proteinExistence type="inferred from homology"/>
<dbReference type="InterPro" id="IPR002477">
    <property type="entry name" value="Peptidoglycan-bd-like"/>
</dbReference>
<feature type="signal peptide" evidence="6">
    <location>
        <begin position="1"/>
        <end position="23"/>
    </location>
</feature>
<dbReference type="GO" id="GO:0008236">
    <property type="term" value="F:serine-type peptidase activity"/>
    <property type="evidence" value="ECO:0007669"/>
    <property type="project" value="UniProtKB-KW"/>
</dbReference>
<dbReference type="PANTHER" id="PTHR32060:SF30">
    <property type="entry name" value="CARBOXY-TERMINAL PROCESSING PROTEASE CTPA"/>
    <property type="match status" value="1"/>
</dbReference>
<dbReference type="Proteomes" id="UP001198242">
    <property type="component" value="Unassembled WGS sequence"/>
</dbReference>
<organism evidence="8 9">
    <name type="scientific">Hominilimicola fabiformis</name>
    <dbReference type="NCBI Taxonomy" id="2885356"/>
    <lineage>
        <taxon>Bacteria</taxon>
        <taxon>Bacillati</taxon>
        <taxon>Bacillota</taxon>
        <taxon>Clostridia</taxon>
        <taxon>Eubacteriales</taxon>
        <taxon>Oscillospiraceae</taxon>
        <taxon>Hominilimicola</taxon>
    </lineage>
</organism>
<keyword evidence="4 5" id="KW-0720">Serine protease</keyword>
<evidence type="ECO:0000313" key="9">
    <source>
        <dbReference type="Proteomes" id="UP001198242"/>
    </source>
</evidence>
<feature type="domain" description="PDZ" evidence="7">
    <location>
        <begin position="105"/>
        <end position="170"/>
    </location>
</feature>
<dbReference type="CDD" id="cd07560">
    <property type="entry name" value="Peptidase_S41_CPP"/>
    <property type="match status" value="1"/>
</dbReference>
<dbReference type="InterPro" id="IPR005151">
    <property type="entry name" value="Tail-specific_protease"/>
</dbReference>
<dbReference type="RefSeq" id="WP_308456251.1">
    <property type="nucleotide sequence ID" value="NZ_JAJEQM010000006.1"/>
</dbReference>
<keyword evidence="9" id="KW-1185">Reference proteome</keyword>
<dbReference type="AlphaFoldDB" id="A0AAE3DY46"/>
<name>A0AAE3DY46_9FIRM</name>
<evidence type="ECO:0000256" key="3">
    <source>
        <dbReference type="ARBA" id="ARBA00022801"/>
    </source>
</evidence>
<evidence type="ECO:0000259" key="7">
    <source>
        <dbReference type="PROSITE" id="PS50106"/>
    </source>
</evidence>
<dbReference type="CDD" id="cd06782">
    <property type="entry name" value="cpPDZ_CPP-like"/>
    <property type="match status" value="1"/>
</dbReference>
<dbReference type="InterPro" id="IPR036366">
    <property type="entry name" value="PGBDSf"/>
</dbReference>
<dbReference type="NCBIfam" id="TIGR00225">
    <property type="entry name" value="prc"/>
    <property type="match status" value="1"/>
</dbReference>
<dbReference type="InterPro" id="IPR041489">
    <property type="entry name" value="PDZ_6"/>
</dbReference>
<dbReference type="GO" id="GO:0030288">
    <property type="term" value="C:outer membrane-bounded periplasmic space"/>
    <property type="evidence" value="ECO:0007669"/>
    <property type="project" value="TreeGrafter"/>
</dbReference>
<protein>
    <submittedName>
        <fullName evidence="8">S41 family peptidase</fullName>
    </submittedName>
</protein>
<dbReference type="GO" id="GO:0004175">
    <property type="term" value="F:endopeptidase activity"/>
    <property type="evidence" value="ECO:0007669"/>
    <property type="project" value="TreeGrafter"/>
</dbReference>
<accession>A0AAE3DY46</accession>
<comment type="caution">
    <text evidence="8">The sequence shown here is derived from an EMBL/GenBank/DDBJ whole genome shotgun (WGS) entry which is preliminary data.</text>
</comment>
<evidence type="ECO:0000256" key="4">
    <source>
        <dbReference type="ARBA" id="ARBA00022825"/>
    </source>
</evidence>
<evidence type="ECO:0000256" key="5">
    <source>
        <dbReference type="RuleBase" id="RU004404"/>
    </source>
</evidence>
<evidence type="ECO:0000256" key="1">
    <source>
        <dbReference type="ARBA" id="ARBA00009179"/>
    </source>
</evidence>
<gene>
    <name evidence="8" type="ORF">LKE05_06035</name>
</gene>
<dbReference type="Gene3D" id="3.30.750.44">
    <property type="match status" value="1"/>
</dbReference>
<evidence type="ECO:0000256" key="6">
    <source>
        <dbReference type="SAM" id="SignalP"/>
    </source>
</evidence>
<dbReference type="InterPro" id="IPR004447">
    <property type="entry name" value="Peptidase_S41A"/>
</dbReference>
<dbReference type="Gene3D" id="3.90.226.10">
    <property type="entry name" value="2-enoyl-CoA Hydratase, Chain A, domain 1"/>
    <property type="match status" value="1"/>
</dbReference>
<dbReference type="InterPro" id="IPR029045">
    <property type="entry name" value="ClpP/crotonase-like_dom_sf"/>
</dbReference>
<dbReference type="Gene3D" id="2.30.42.10">
    <property type="match status" value="1"/>
</dbReference>
<dbReference type="SUPFAM" id="SSF47090">
    <property type="entry name" value="PGBD-like"/>
    <property type="match status" value="1"/>
</dbReference>
<keyword evidence="2 5" id="KW-0645">Protease</keyword>
<evidence type="ECO:0000256" key="2">
    <source>
        <dbReference type="ARBA" id="ARBA00022670"/>
    </source>
</evidence>
<dbReference type="PANTHER" id="PTHR32060">
    <property type="entry name" value="TAIL-SPECIFIC PROTEASE"/>
    <property type="match status" value="1"/>
</dbReference>
<dbReference type="InterPro" id="IPR001478">
    <property type="entry name" value="PDZ"/>
</dbReference>
<dbReference type="Gene3D" id="1.10.101.10">
    <property type="entry name" value="PGBD-like superfamily/PGBD"/>
    <property type="match status" value="1"/>
</dbReference>
<reference evidence="8 9" key="1">
    <citation type="submission" date="2021-10" db="EMBL/GenBank/DDBJ databases">
        <title>Anaerobic single-cell dispensing facilitates the cultivation of human gut bacteria.</title>
        <authorList>
            <person name="Afrizal A."/>
        </authorList>
    </citation>
    <scope>NUCLEOTIDE SEQUENCE [LARGE SCALE GENOMIC DNA]</scope>
    <source>
        <strain evidence="8 9">CLA-AA-H232</strain>
    </source>
</reference>
<keyword evidence="6" id="KW-0732">Signal</keyword>
<evidence type="ECO:0000313" key="8">
    <source>
        <dbReference type="EMBL" id="MCC2210350.1"/>
    </source>
</evidence>
<dbReference type="Pfam" id="PF01471">
    <property type="entry name" value="PG_binding_1"/>
    <property type="match status" value="1"/>
</dbReference>
<dbReference type="InterPro" id="IPR036365">
    <property type="entry name" value="PGBD-like_sf"/>
</dbReference>